<feature type="region of interest" description="Disordered" evidence="10">
    <location>
        <begin position="27"/>
        <end position="48"/>
    </location>
</feature>
<evidence type="ECO:0000256" key="8">
    <source>
        <dbReference type="ARBA" id="ARBA00023034"/>
    </source>
</evidence>
<evidence type="ECO:0000256" key="11">
    <source>
        <dbReference type="SAM" id="Phobius"/>
    </source>
</evidence>
<feature type="domain" description="VTT" evidence="12">
    <location>
        <begin position="135"/>
        <end position="249"/>
    </location>
</feature>
<evidence type="ECO:0000256" key="10">
    <source>
        <dbReference type="SAM" id="MobiDB-lite"/>
    </source>
</evidence>
<dbReference type="PANTHER" id="PTHR47549">
    <property type="entry name" value="GOLGI APPARATUS MEMBRANE PROTEIN TVP38-RELATED"/>
    <property type="match status" value="1"/>
</dbReference>
<keyword evidence="8" id="KW-0333">Golgi apparatus</keyword>
<proteinExistence type="inferred from homology"/>
<evidence type="ECO:0000256" key="5">
    <source>
        <dbReference type="ARBA" id="ARBA00020673"/>
    </source>
</evidence>
<evidence type="ECO:0000256" key="4">
    <source>
        <dbReference type="ARBA" id="ARBA00013533"/>
    </source>
</evidence>
<dbReference type="InterPro" id="IPR051076">
    <property type="entry name" value="Golgi_membrane_TVP38/TMEM64"/>
</dbReference>
<name>A0A165V5Z1_9AGAM</name>
<dbReference type="InterPro" id="IPR032816">
    <property type="entry name" value="VTT_dom"/>
</dbReference>
<feature type="transmembrane region" description="Helical" evidence="11">
    <location>
        <begin position="115"/>
        <end position="133"/>
    </location>
</feature>
<dbReference type="GO" id="GO:0000139">
    <property type="term" value="C:Golgi membrane"/>
    <property type="evidence" value="ECO:0007669"/>
    <property type="project" value="UniProtKB-SubCell"/>
</dbReference>
<feature type="transmembrane region" description="Helical" evidence="11">
    <location>
        <begin position="217"/>
        <end position="238"/>
    </location>
</feature>
<reference evidence="13 14" key="1">
    <citation type="journal article" date="2016" name="Mol. Biol. Evol.">
        <title>Comparative Genomics of Early-Diverging Mushroom-Forming Fungi Provides Insights into the Origins of Lignocellulose Decay Capabilities.</title>
        <authorList>
            <person name="Nagy L.G."/>
            <person name="Riley R."/>
            <person name="Tritt A."/>
            <person name="Adam C."/>
            <person name="Daum C."/>
            <person name="Floudas D."/>
            <person name="Sun H."/>
            <person name="Yadav J.S."/>
            <person name="Pangilinan J."/>
            <person name="Larsson K.H."/>
            <person name="Matsuura K."/>
            <person name="Barry K."/>
            <person name="Labutti K."/>
            <person name="Kuo R."/>
            <person name="Ohm R.A."/>
            <person name="Bhattacharya S.S."/>
            <person name="Shirouzu T."/>
            <person name="Yoshinaga Y."/>
            <person name="Martin F.M."/>
            <person name="Grigoriev I.V."/>
            <person name="Hibbett D.S."/>
        </authorList>
    </citation>
    <scope>NUCLEOTIDE SEQUENCE [LARGE SCALE GENOMIC DNA]</scope>
    <source>
        <strain evidence="13 14">HHB14362 ss-1</strain>
    </source>
</reference>
<gene>
    <name evidence="13" type="ORF">NEOLEDRAFT_1057382</name>
</gene>
<keyword evidence="9 11" id="KW-0472">Membrane</keyword>
<evidence type="ECO:0000256" key="3">
    <source>
        <dbReference type="ARBA" id="ARBA00008640"/>
    </source>
</evidence>
<dbReference type="InParanoid" id="A0A165V5Z1"/>
<dbReference type="Proteomes" id="UP000076761">
    <property type="component" value="Unassembled WGS sequence"/>
</dbReference>
<keyword evidence="7 11" id="KW-1133">Transmembrane helix</keyword>
<evidence type="ECO:0000256" key="9">
    <source>
        <dbReference type="ARBA" id="ARBA00023136"/>
    </source>
</evidence>
<evidence type="ECO:0000313" key="13">
    <source>
        <dbReference type="EMBL" id="KZT29205.1"/>
    </source>
</evidence>
<comment type="function">
    <text evidence="1">Golgi membrane protein involved in vesicular trafficking and spindle migration.</text>
</comment>
<organism evidence="13 14">
    <name type="scientific">Neolentinus lepideus HHB14362 ss-1</name>
    <dbReference type="NCBI Taxonomy" id="1314782"/>
    <lineage>
        <taxon>Eukaryota</taxon>
        <taxon>Fungi</taxon>
        <taxon>Dikarya</taxon>
        <taxon>Basidiomycota</taxon>
        <taxon>Agaricomycotina</taxon>
        <taxon>Agaricomycetes</taxon>
        <taxon>Gloeophyllales</taxon>
        <taxon>Gloeophyllaceae</taxon>
        <taxon>Neolentinus</taxon>
    </lineage>
</organism>
<evidence type="ECO:0000256" key="6">
    <source>
        <dbReference type="ARBA" id="ARBA00022692"/>
    </source>
</evidence>
<dbReference type="AlphaFoldDB" id="A0A165V5Z1"/>
<evidence type="ECO:0000313" key="14">
    <source>
        <dbReference type="Proteomes" id="UP000076761"/>
    </source>
</evidence>
<dbReference type="FunCoup" id="A0A165V5Z1">
    <property type="interactions" value="25"/>
</dbReference>
<dbReference type="PANTHER" id="PTHR47549:SF2">
    <property type="entry name" value="GOLGI APPARATUS MEMBRANE PROTEIN TVP38"/>
    <property type="match status" value="1"/>
</dbReference>
<keyword evidence="6 11" id="KW-0812">Transmembrane</keyword>
<comment type="similarity">
    <text evidence="3">Belongs to the TVP38/TMEM64 family.</text>
</comment>
<dbReference type="EMBL" id="KV425555">
    <property type="protein sequence ID" value="KZT29205.1"/>
    <property type="molecule type" value="Genomic_DNA"/>
</dbReference>
<sequence length="304" mass="33822">MESTYAAPTPIRLDVFPLTGYTAATSGASSKIDQSSRDLNRTPSPTPSDIAELSQTGFVDWSKYRSLDYWKQGPHLWYLLLILIVVVLVILSIVLHTQILHWLQPFARWMHNLPAGWLIPVAILFVLSFPPLFGHELVAILCGMVWGIGPGFGIVALGTFLGEWGNYVAFKYYCRSRAEKMEKSSMRYGALARAIRDGGFIVVLVCRYSIIPAHLTTAVFSTCGVGFLTFTLAAVLSLPKQLVTVYMGVLVEQSGDHTSSRKTKLATALVLIVTIAVTIFAMRFMRAKTTAAREQIIYERRRAR</sequence>
<dbReference type="OrthoDB" id="166803at2759"/>
<feature type="transmembrane region" description="Helical" evidence="11">
    <location>
        <begin position="76"/>
        <end position="103"/>
    </location>
</feature>
<accession>A0A165V5Z1</accession>
<comment type="subcellular location">
    <subcellularLocation>
        <location evidence="2">Golgi apparatus membrane</location>
        <topology evidence="2">Multi-pass membrane protein</topology>
    </subcellularLocation>
</comment>
<evidence type="ECO:0000259" key="12">
    <source>
        <dbReference type="Pfam" id="PF09335"/>
    </source>
</evidence>
<feature type="transmembrane region" description="Helical" evidence="11">
    <location>
        <begin position="145"/>
        <end position="169"/>
    </location>
</feature>
<keyword evidence="14" id="KW-1185">Reference proteome</keyword>
<feature type="transmembrane region" description="Helical" evidence="11">
    <location>
        <begin position="265"/>
        <end position="285"/>
    </location>
</feature>
<dbReference type="Pfam" id="PF09335">
    <property type="entry name" value="VTT_dom"/>
    <property type="match status" value="1"/>
</dbReference>
<dbReference type="STRING" id="1314782.A0A165V5Z1"/>
<evidence type="ECO:0000256" key="1">
    <source>
        <dbReference type="ARBA" id="ARBA00002978"/>
    </source>
</evidence>
<evidence type="ECO:0000256" key="7">
    <source>
        <dbReference type="ARBA" id="ARBA00022989"/>
    </source>
</evidence>
<protein>
    <recommendedName>
        <fullName evidence="4">Golgi apparatus membrane protein TVP38</fullName>
    </recommendedName>
    <alternativeName>
        <fullName evidence="5">Golgi apparatus membrane protein tvp38</fullName>
    </alternativeName>
</protein>
<evidence type="ECO:0000256" key="2">
    <source>
        <dbReference type="ARBA" id="ARBA00004653"/>
    </source>
</evidence>